<comment type="caution">
    <text evidence="5">The sequence shown here is derived from an EMBL/GenBank/DDBJ whole genome shotgun (WGS) entry which is preliminary data.</text>
</comment>
<dbReference type="InterPro" id="IPR036770">
    <property type="entry name" value="Ankyrin_rpt-contain_sf"/>
</dbReference>
<dbReference type="PROSITE" id="PS50225">
    <property type="entry name" value="SOCS"/>
    <property type="match status" value="1"/>
</dbReference>
<dbReference type="OrthoDB" id="3246549at2759"/>
<dbReference type="PANTHER" id="PTHR24123">
    <property type="entry name" value="ANKYRIN REPEAT-CONTAINING"/>
    <property type="match status" value="1"/>
</dbReference>
<dbReference type="Proteomes" id="UP000683360">
    <property type="component" value="Unassembled WGS sequence"/>
</dbReference>
<accession>A0A8S3TF19</accession>
<evidence type="ECO:0000256" key="2">
    <source>
        <dbReference type="ARBA" id="ARBA00023043"/>
    </source>
</evidence>
<dbReference type="PANTHER" id="PTHR24123:SF142">
    <property type="entry name" value="ANKYRIN"/>
    <property type="match status" value="1"/>
</dbReference>
<keyword evidence="1" id="KW-0677">Repeat</keyword>
<sequence length="808" mass="91539">MVQLNHVILSASKRDSESNMSNEFWGFRFISNEEFFDENFTIMATIVHLTYNCLQLLNQYLGTGFRFISNEEFFDENFTIMATIVHLTYNCLQLLNQYLGTVWPIKVIIGKQSLQTISKDTELKVLRIFYLQKRKNDVRQSKLDVKELVSSFPLNEDVLSVCDTTTGCNLLQFAIINGDKDLALSLLKWHCHHGYKHCSPPVHLAASWGELTILQHLLNNGMDSNYSAGICYPHPHQPVGHTKWLWLIDQPVYKCNKNQLLPIYWAIVSDRVSCFTLLLNHMINKGKITPEMVDLLHFACRRGASKCIGKILSKNPSIVNTMDVNKDTPLLLAVVWGRVCSKTLIDFGADVKIVSSIGETALHRLYDNDVDGLFTIFDTTKYLLTTGVEQLINCKNNNGETPLHVLVSHVSYIGGSLTHPEEVSLKCSRPQLQPDYQNQVVETLELLLKFNADPGSQNYYGLQPLGKLMHIALKSCLPESEQCECVRLSISSTYSYKNDYGHLYSALKVLLHRGSDLNKSCLEGHTPLFLVMQCLLKDNIENLCEQSMGVINIVHLLLENGAKTLKFCHGGSTILAKIAARFLTISDNNLSIFADTRQKFSSLVNSLLETFLKNGLNPNYVTDIKSQHLQGGSGNSLIDFVRLTEMAAVPEDFIEIHRWLKTLFAWGADPDLEPYPSEPIICHSQSSIFLKKQNTQAMSHYIHEVKDMGINIFQDGNAQELLMLFYNTMSHDILYNCLNTARVISHFHPLGATRKSFLQILNSLAENPRSLKQNARVAIYKSIDRNLVEKVPQLPLPTLLKNYLLEIY</sequence>
<evidence type="ECO:0000313" key="5">
    <source>
        <dbReference type="EMBL" id="CAG2232080.1"/>
    </source>
</evidence>
<dbReference type="Gene3D" id="1.25.40.20">
    <property type="entry name" value="Ankyrin repeat-containing domain"/>
    <property type="match status" value="2"/>
</dbReference>
<dbReference type="SMART" id="SM00969">
    <property type="entry name" value="SOCS_box"/>
    <property type="match status" value="1"/>
</dbReference>
<name>A0A8S3TF19_MYTED</name>
<dbReference type="Pfam" id="PF07525">
    <property type="entry name" value="SOCS_box"/>
    <property type="match status" value="1"/>
</dbReference>
<dbReference type="Gene3D" id="1.10.750.20">
    <property type="entry name" value="SOCS box"/>
    <property type="match status" value="1"/>
</dbReference>
<dbReference type="SMART" id="SM00248">
    <property type="entry name" value="ANK"/>
    <property type="match status" value="6"/>
</dbReference>
<protein>
    <recommendedName>
        <fullName evidence="4">SOCS box domain-containing protein</fullName>
    </recommendedName>
</protein>
<evidence type="ECO:0000256" key="3">
    <source>
        <dbReference type="PROSITE-ProRule" id="PRU00023"/>
    </source>
</evidence>
<dbReference type="InterPro" id="IPR036036">
    <property type="entry name" value="SOCS_box-like_dom_sf"/>
</dbReference>
<organism evidence="5 6">
    <name type="scientific">Mytilus edulis</name>
    <name type="common">Blue mussel</name>
    <dbReference type="NCBI Taxonomy" id="6550"/>
    <lineage>
        <taxon>Eukaryota</taxon>
        <taxon>Metazoa</taxon>
        <taxon>Spiralia</taxon>
        <taxon>Lophotrochozoa</taxon>
        <taxon>Mollusca</taxon>
        <taxon>Bivalvia</taxon>
        <taxon>Autobranchia</taxon>
        <taxon>Pteriomorphia</taxon>
        <taxon>Mytilida</taxon>
        <taxon>Mytiloidea</taxon>
        <taxon>Mytilidae</taxon>
        <taxon>Mytilinae</taxon>
        <taxon>Mytilus</taxon>
    </lineage>
</organism>
<dbReference type="InterPro" id="IPR002110">
    <property type="entry name" value="Ankyrin_rpt"/>
</dbReference>
<dbReference type="AlphaFoldDB" id="A0A8S3TF19"/>
<feature type="repeat" description="ANK" evidence="3">
    <location>
        <begin position="197"/>
        <end position="229"/>
    </location>
</feature>
<dbReference type="GO" id="GO:0035556">
    <property type="term" value="P:intracellular signal transduction"/>
    <property type="evidence" value="ECO:0007669"/>
    <property type="project" value="InterPro"/>
</dbReference>
<dbReference type="InterPro" id="IPR001496">
    <property type="entry name" value="SOCS_box"/>
</dbReference>
<keyword evidence="6" id="KW-1185">Reference proteome</keyword>
<dbReference type="CDD" id="cd03716">
    <property type="entry name" value="SOCS_ASB_like"/>
    <property type="match status" value="1"/>
</dbReference>
<keyword evidence="2 3" id="KW-0040">ANK repeat</keyword>
<evidence type="ECO:0000313" key="6">
    <source>
        <dbReference type="Proteomes" id="UP000683360"/>
    </source>
</evidence>
<evidence type="ECO:0000256" key="1">
    <source>
        <dbReference type="ARBA" id="ARBA00022737"/>
    </source>
</evidence>
<gene>
    <name evidence="5" type="ORF">MEDL_44848</name>
</gene>
<dbReference type="SUPFAM" id="SSF48403">
    <property type="entry name" value="Ankyrin repeat"/>
    <property type="match status" value="2"/>
</dbReference>
<feature type="domain" description="SOCS box" evidence="4">
    <location>
        <begin position="767"/>
        <end position="808"/>
    </location>
</feature>
<dbReference type="PROSITE" id="PS50088">
    <property type="entry name" value="ANK_REPEAT"/>
    <property type="match status" value="1"/>
</dbReference>
<evidence type="ECO:0000259" key="4">
    <source>
        <dbReference type="PROSITE" id="PS50225"/>
    </source>
</evidence>
<reference evidence="5" key="1">
    <citation type="submission" date="2021-03" db="EMBL/GenBank/DDBJ databases">
        <authorList>
            <person name="Bekaert M."/>
        </authorList>
    </citation>
    <scope>NUCLEOTIDE SEQUENCE</scope>
</reference>
<dbReference type="InterPro" id="IPR051165">
    <property type="entry name" value="Multifunctional_ANK_Repeat"/>
</dbReference>
<dbReference type="SUPFAM" id="SSF158235">
    <property type="entry name" value="SOCS box-like"/>
    <property type="match status" value="1"/>
</dbReference>
<proteinExistence type="predicted"/>
<dbReference type="EMBL" id="CAJPWZ010002164">
    <property type="protein sequence ID" value="CAG2232080.1"/>
    <property type="molecule type" value="Genomic_DNA"/>
</dbReference>